<comment type="caution">
    <text evidence="2">The sequence shown here is derived from an EMBL/GenBank/DDBJ whole genome shotgun (WGS) entry which is preliminary data.</text>
</comment>
<dbReference type="EMBL" id="MU069878">
    <property type="protein sequence ID" value="KAF5832382.1"/>
    <property type="molecule type" value="Genomic_DNA"/>
</dbReference>
<organism evidence="2 3">
    <name type="scientific">Dunaliella salina</name>
    <name type="common">Green alga</name>
    <name type="synonym">Protococcus salinus</name>
    <dbReference type="NCBI Taxonomy" id="3046"/>
    <lineage>
        <taxon>Eukaryota</taxon>
        <taxon>Viridiplantae</taxon>
        <taxon>Chlorophyta</taxon>
        <taxon>core chlorophytes</taxon>
        <taxon>Chlorophyceae</taxon>
        <taxon>CS clade</taxon>
        <taxon>Chlamydomonadales</taxon>
        <taxon>Dunaliellaceae</taxon>
        <taxon>Dunaliella</taxon>
    </lineage>
</organism>
<feature type="signal peptide" evidence="1">
    <location>
        <begin position="1"/>
        <end position="19"/>
    </location>
</feature>
<name>A0ABQ7GCP8_DUNSA</name>
<protein>
    <recommendedName>
        <fullName evidence="4">Secreted protein</fullName>
    </recommendedName>
</protein>
<accession>A0ABQ7GCP8</accession>
<evidence type="ECO:0000313" key="3">
    <source>
        <dbReference type="Proteomes" id="UP000815325"/>
    </source>
</evidence>
<reference evidence="2" key="1">
    <citation type="submission" date="2017-08" db="EMBL/GenBank/DDBJ databases">
        <authorList>
            <person name="Polle J.E."/>
            <person name="Barry K."/>
            <person name="Cushman J."/>
            <person name="Schmutz J."/>
            <person name="Tran D."/>
            <person name="Hathwaick L.T."/>
            <person name="Yim W.C."/>
            <person name="Jenkins J."/>
            <person name="Mckie-Krisberg Z.M."/>
            <person name="Prochnik S."/>
            <person name="Lindquist E."/>
            <person name="Dockter R.B."/>
            <person name="Adam C."/>
            <person name="Molina H."/>
            <person name="Bunkerborg J."/>
            <person name="Jin E."/>
            <person name="Buchheim M."/>
            <person name="Magnuson J."/>
        </authorList>
    </citation>
    <scope>NUCLEOTIDE SEQUENCE</scope>
    <source>
        <strain evidence="2">CCAP 19/18</strain>
    </source>
</reference>
<dbReference type="Proteomes" id="UP000815325">
    <property type="component" value="Unassembled WGS sequence"/>
</dbReference>
<keyword evidence="3" id="KW-1185">Reference proteome</keyword>
<gene>
    <name evidence="2" type="ORF">DUNSADRAFT_11754</name>
</gene>
<evidence type="ECO:0000256" key="1">
    <source>
        <dbReference type="SAM" id="SignalP"/>
    </source>
</evidence>
<evidence type="ECO:0008006" key="4">
    <source>
        <dbReference type="Google" id="ProtNLM"/>
    </source>
</evidence>
<proteinExistence type="predicted"/>
<sequence>MPSCVVCCICWAGFVFAQGQRSRAAWALVFRDPILCMHYHARFFLSFVRCSLAHVVGWAALVVLSSERMQGREVRLCWHTHKPPVVQGGRTALSNLCPVSGVSVREGGHSTPQWMSQKCLTMKPS</sequence>
<evidence type="ECO:0000313" key="2">
    <source>
        <dbReference type="EMBL" id="KAF5832382.1"/>
    </source>
</evidence>
<feature type="chain" id="PRO_5046731239" description="Secreted protein" evidence="1">
    <location>
        <begin position="20"/>
        <end position="125"/>
    </location>
</feature>
<keyword evidence="1" id="KW-0732">Signal</keyword>